<protein>
    <submittedName>
        <fullName evidence="2">Uncharacterized protein</fullName>
    </submittedName>
</protein>
<evidence type="ECO:0000256" key="1">
    <source>
        <dbReference type="SAM" id="Phobius"/>
    </source>
</evidence>
<sequence length="133" mass="15961">MDIFIELLFYTIYMYLLVIFAIVVKPNVLILSLFWIYTILSTLFIWSYDKCREVSNIFKYIFITLYSFFCVAAIYMIHVIFHSYHNYRFVLLGLPVAYFINVRLGKAFLGCEDCYVEDLLNGMKYISKYFFKS</sequence>
<proteinExistence type="predicted"/>
<feature type="transmembrane region" description="Helical" evidence="1">
    <location>
        <begin position="7"/>
        <end position="24"/>
    </location>
</feature>
<evidence type="ECO:0000313" key="2">
    <source>
        <dbReference type="EMBL" id="QHT23876.1"/>
    </source>
</evidence>
<dbReference type="EMBL" id="MN739735">
    <property type="protein sequence ID" value="QHT23876.1"/>
    <property type="molecule type" value="Genomic_DNA"/>
</dbReference>
<dbReference type="AlphaFoldDB" id="A0A6C0E422"/>
<keyword evidence="1" id="KW-0472">Membrane</keyword>
<organism evidence="2">
    <name type="scientific">viral metagenome</name>
    <dbReference type="NCBI Taxonomy" id="1070528"/>
    <lineage>
        <taxon>unclassified sequences</taxon>
        <taxon>metagenomes</taxon>
        <taxon>organismal metagenomes</taxon>
    </lineage>
</organism>
<keyword evidence="1" id="KW-0812">Transmembrane</keyword>
<name>A0A6C0E422_9ZZZZ</name>
<reference evidence="2" key="1">
    <citation type="journal article" date="2020" name="Nature">
        <title>Giant virus diversity and host interactions through global metagenomics.</title>
        <authorList>
            <person name="Schulz F."/>
            <person name="Roux S."/>
            <person name="Paez-Espino D."/>
            <person name="Jungbluth S."/>
            <person name="Walsh D.A."/>
            <person name="Denef V.J."/>
            <person name="McMahon K.D."/>
            <person name="Konstantinidis K.T."/>
            <person name="Eloe-Fadrosh E.A."/>
            <person name="Kyrpides N.C."/>
            <person name="Woyke T."/>
        </authorList>
    </citation>
    <scope>NUCLEOTIDE SEQUENCE</scope>
    <source>
        <strain evidence="2">GVMAG-M-3300023179-132</strain>
    </source>
</reference>
<accession>A0A6C0E422</accession>
<feature type="transmembrane region" description="Helical" evidence="1">
    <location>
        <begin position="30"/>
        <end position="48"/>
    </location>
</feature>
<keyword evidence="1" id="KW-1133">Transmembrane helix</keyword>
<feature type="transmembrane region" description="Helical" evidence="1">
    <location>
        <begin position="60"/>
        <end position="81"/>
    </location>
</feature>